<sequence>MLGMDNKAAITTSWSKFRSYANIHQGDIYAFCFKVTANRCLALA</sequence>
<protein>
    <recommendedName>
        <fullName evidence="3">TF-B3 domain-containing protein</fullName>
    </recommendedName>
</protein>
<evidence type="ECO:0008006" key="3">
    <source>
        <dbReference type="Google" id="ProtNLM"/>
    </source>
</evidence>
<evidence type="ECO:0000313" key="1">
    <source>
        <dbReference type="EnsemblPlants" id="TuG1812G0100002222.01.T01.cds409480"/>
    </source>
</evidence>
<name>A0A8R7P1W2_TRIUA</name>
<keyword evidence="2" id="KW-1185">Reference proteome</keyword>
<dbReference type="Gramene" id="TuG1812G0100002222.01.T01">
    <property type="protein sequence ID" value="TuG1812G0100002222.01.T01.cds409480"/>
    <property type="gene ID" value="TuG1812G0100002222.01"/>
</dbReference>
<dbReference type="EnsemblPlants" id="TuG1812G0100002222.01.T01">
    <property type="protein sequence ID" value="TuG1812G0100002222.01.T01.cds409480"/>
    <property type="gene ID" value="TuG1812G0100002222.01"/>
</dbReference>
<reference evidence="2" key="1">
    <citation type="journal article" date="2013" name="Nature">
        <title>Draft genome of the wheat A-genome progenitor Triticum urartu.</title>
        <authorList>
            <person name="Ling H.Q."/>
            <person name="Zhao S."/>
            <person name="Liu D."/>
            <person name="Wang J."/>
            <person name="Sun H."/>
            <person name="Zhang C."/>
            <person name="Fan H."/>
            <person name="Li D."/>
            <person name="Dong L."/>
            <person name="Tao Y."/>
            <person name="Gao C."/>
            <person name="Wu H."/>
            <person name="Li Y."/>
            <person name="Cui Y."/>
            <person name="Guo X."/>
            <person name="Zheng S."/>
            <person name="Wang B."/>
            <person name="Yu K."/>
            <person name="Liang Q."/>
            <person name="Yang W."/>
            <person name="Lou X."/>
            <person name="Chen J."/>
            <person name="Feng M."/>
            <person name="Jian J."/>
            <person name="Zhang X."/>
            <person name="Luo G."/>
            <person name="Jiang Y."/>
            <person name="Liu J."/>
            <person name="Wang Z."/>
            <person name="Sha Y."/>
            <person name="Zhang B."/>
            <person name="Wu H."/>
            <person name="Tang D."/>
            <person name="Shen Q."/>
            <person name="Xue P."/>
            <person name="Zou S."/>
            <person name="Wang X."/>
            <person name="Liu X."/>
            <person name="Wang F."/>
            <person name="Yang Y."/>
            <person name="An X."/>
            <person name="Dong Z."/>
            <person name="Zhang K."/>
            <person name="Zhang X."/>
            <person name="Luo M.C."/>
            <person name="Dvorak J."/>
            <person name="Tong Y."/>
            <person name="Wang J."/>
            <person name="Yang H."/>
            <person name="Li Z."/>
            <person name="Wang D."/>
            <person name="Zhang A."/>
            <person name="Wang J."/>
        </authorList>
    </citation>
    <scope>NUCLEOTIDE SEQUENCE</scope>
    <source>
        <strain evidence="2">cv. G1812</strain>
    </source>
</reference>
<dbReference type="Proteomes" id="UP000015106">
    <property type="component" value="Chromosome 1"/>
</dbReference>
<dbReference type="AlphaFoldDB" id="A0A8R7P1W2"/>
<organism evidence="1 2">
    <name type="scientific">Triticum urartu</name>
    <name type="common">Red wild einkorn</name>
    <name type="synonym">Crithodium urartu</name>
    <dbReference type="NCBI Taxonomy" id="4572"/>
    <lineage>
        <taxon>Eukaryota</taxon>
        <taxon>Viridiplantae</taxon>
        <taxon>Streptophyta</taxon>
        <taxon>Embryophyta</taxon>
        <taxon>Tracheophyta</taxon>
        <taxon>Spermatophyta</taxon>
        <taxon>Magnoliopsida</taxon>
        <taxon>Liliopsida</taxon>
        <taxon>Poales</taxon>
        <taxon>Poaceae</taxon>
        <taxon>BOP clade</taxon>
        <taxon>Pooideae</taxon>
        <taxon>Triticodae</taxon>
        <taxon>Triticeae</taxon>
        <taxon>Triticinae</taxon>
        <taxon>Triticum</taxon>
    </lineage>
</organism>
<proteinExistence type="predicted"/>
<evidence type="ECO:0000313" key="2">
    <source>
        <dbReference type="Proteomes" id="UP000015106"/>
    </source>
</evidence>
<reference evidence="1" key="2">
    <citation type="submission" date="2018-03" db="EMBL/GenBank/DDBJ databases">
        <title>The Triticum urartu genome reveals the dynamic nature of wheat genome evolution.</title>
        <authorList>
            <person name="Ling H."/>
            <person name="Ma B."/>
            <person name="Shi X."/>
            <person name="Liu H."/>
            <person name="Dong L."/>
            <person name="Sun H."/>
            <person name="Cao Y."/>
            <person name="Gao Q."/>
            <person name="Zheng S."/>
            <person name="Li Y."/>
            <person name="Yu Y."/>
            <person name="Du H."/>
            <person name="Qi M."/>
            <person name="Li Y."/>
            <person name="Yu H."/>
            <person name="Cui Y."/>
            <person name="Wang N."/>
            <person name="Chen C."/>
            <person name="Wu H."/>
            <person name="Zhao Y."/>
            <person name="Zhang J."/>
            <person name="Li Y."/>
            <person name="Zhou W."/>
            <person name="Zhang B."/>
            <person name="Hu W."/>
            <person name="Eijk M."/>
            <person name="Tang J."/>
            <person name="Witsenboer H."/>
            <person name="Zhao S."/>
            <person name="Li Z."/>
            <person name="Zhang A."/>
            <person name="Wang D."/>
            <person name="Liang C."/>
        </authorList>
    </citation>
    <scope>NUCLEOTIDE SEQUENCE [LARGE SCALE GENOMIC DNA]</scope>
    <source>
        <strain evidence="1">cv. G1812</strain>
    </source>
</reference>
<reference evidence="1" key="3">
    <citation type="submission" date="2022-06" db="UniProtKB">
        <authorList>
            <consortium name="EnsemblPlants"/>
        </authorList>
    </citation>
    <scope>IDENTIFICATION</scope>
</reference>
<accession>A0A8R7P1W2</accession>